<accession>A0AAD1VWZ7</accession>
<evidence type="ECO:0000313" key="3">
    <source>
        <dbReference type="Proteomes" id="UP001295444"/>
    </source>
</evidence>
<feature type="compositionally biased region" description="Basic residues" evidence="1">
    <location>
        <begin position="68"/>
        <end position="83"/>
    </location>
</feature>
<organism evidence="2 3">
    <name type="scientific">Pelobates cultripes</name>
    <name type="common">Western spadefoot toad</name>
    <dbReference type="NCBI Taxonomy" id="61616"/>
    <lineage>
        <taxon>Eukaryota</taxon>
        <taxon>Metazoa</taxon>
        <taxon>Chordata</taxon>
        <taxon>Craniata</taxon>
        <taxon>Vertebrata</taxon>
        <taxon>Euteleostomi</taxon>
        <taxon>Amphibia</taxon>
        <taxon>Batrachia</taxon>
        <taxon>Anura</taxon>
        <taxon>Pelobatoidea</taxon>
        <taxon>Pelobatidae</taxon>
        <taxon>Pelobates</taxon>
    </lineage>
</organism>
<feature type="region of interest" description="Disordered" evidence="1">
    <location>
        <begin position="45"/>
        <end position="83"/>
    </location>
</feature>
<reference evidence="2" key="1">
    <citation type="submission" date="2022-03" db="EMBL/GenBank/DDBJ databases">
        <authorList>
            <person name="Alioto T."/>
            <person name="Alioto T."/>
            <person name="Gomez Garrido J."/>
        </authorList>
    </citation>
    <scope>NUCLEOTIDE SEQUENCE</scope>
</reference>
<keyword evidence="3" id="KW-1185">Reference proteome</keyword>
<sequence>MADTMCAKAPSYDTADTLTKLYFLFARFWSMLNERIQSSTHHVLASSSNRHLPPSATRKRASAIPARARTKRRKKTYPMTRKHPNMPQAWAQRLYTQDYAQQQEINHSFQYLKA</sequence>
<evidence type="ECO:0000256" key="1">
    <source>
        <dbReference type="SAM" id="MobiDB-lite"/>
    </source>
</evidence>
<dbReference type="Proteomes" id="UP001295444">
    <property type="component" value="Chromosome 03"/>
</dbReference>
<dbReference type="AlphaFoldDB" id="A0AAD1VWZ7"/>
<name>A0AAD1VWZ7_PELCU</name>
<gene>
    <name evidence="2" type="ORF">PECUL_23A052627</name>
</gene>
<evidence type="ECO:0000313" key="2">
    <source>
        <dbReference type="EMBL" id="CAH2276592.1"/>
    </source>
</evidence>
<protein>
    <submittedName>
        <fullName evidence="2">Uncharacterized protein</fullName>
    </submittedName>
</protein>
<dbReference type="EMBL" id="OW240914">
    <property type="protein sequence ID" value="CAH2276592.1"/>
    <property type="molecule type" value="Genomic_DNA"/>
</dbReference>
<proteinExistence type="predicted"/>